<keyword evidence="5" id="KW-0539">Nucleus</keyword>
<dbReference type="SUPFAM" id="SSF54928">
    <property type="entry name" value="RNA-binding domain, RBD"/>
    <property type="match status" value="1"/>
</dbReference>
<dbReference type="GO" id="GO:0045292">
    <property type="term" value="P:mRNA cis splicing, via spliceosome"/>
    <property type="evidence" value="ECO:0007669"/>
    <property type="project" value="UniProtKB-UniRule"/>
</dbReference>
<dbReference type="PANTHER" id="PTHR13288">
    <property type="entry name" value="SPLICING FACTOR 45 SPF45"/>
    <property type="match status" value="1"/>
</dbReference>
<dbReference type="GeneID" id="3792294"/>
<dbReference type="InterPro" id="IPR000467">
    <property type="entry name" value="G_patch_dom"/>
</dbReference>
<gene>
    <name evidence="11" type="ORF">PY17X_1321500</name>
    <name evidence="10" type="ORF">PYYM_1318500</name>
</gene>
<sequence>MDSLYGDLPPPVSTQNNNVTNNDNKNSSNEVKSNNYIELNKYLITPSIIQKKIANIKNVSKELEIGKTDENSTKNGNTDNNDENSDVKKNENSKKIEIININQSIQDDLKKISGMLKKMNHGTQDENALANKRSYQEKHSNRDLYGDIKSNKLYENFKNNNLNRDFKNSGEHFTGELYDKYFIVNANEDYDPSKPNDLNKIIKERKRKKIILLAAHKKKMEEEKENERHQMENNMFPFIQDDQKEINNINDKNDRKIKIKPLIGEHSISQKLTGNNGVNDNKMDDQKNIYNNLYENNMLNTIENKDISEQNSNENANEQVPVKKDFATRMMEKMGWKKGEGLGKDKQGIKAPLILQKVDKRSGVIVQAPIILKKTELANENNNDSYDDKTDAANSINNVFTRIIQLTNLVTIDEVDDTLKEEIEEEASKFGNLLNINIITDSNLSDALAVKIFCEYESRDQAKNAFNTFKERTFAGRKVIVSFVNEQEYLSQGQNK</sequence>
<evidence type="ECO:0000256" key="3">
    <source>
        <dbReference type="ARBA" id="ARBA00022884"/>
    </source>
</evidence>
<dbReference type="PANTHER" id="PTHR13288:SF8">
    <property type="entry name" value="SPLICING FACTOR 45"/>
    <property type="match status" value="1"/>
</dbReference>
<dbReference type="InterPro" id="IPR040052">
    <property type="entry name" value="RBM17"/>
</dbReference>
<evidence type="ECO:0000256" key="5">
    <source>
        <dbReference type="ARBA" id="ARBA00023242"/>
    </source>
</evidence>
<dbReference type="CDD" id="cd12374">
    <property type="entry name" value="RRM_UHM_SPF45_PUF60"/>
    <property type="match status" value="1"/>
</dbReference>
<evidence type="ECO:0000259" key="9">
    <source>
        <dbReference type="PROSITE" id="PS50174"/>
    </source>
</evidence>
<dbReference type="Proteomes" id="UP000072874">
    <property type="component" value="Chromosome 13"/>
</dbReference>
<protein>
    <submittedName>
        <fullName evidence="10">RNA-binding protein, putative</fullName>
    </submittedName>
</protein>
<dbReference type="InterPro" id="IPR035979">
    <property type="entry name" value="RBD_domain_sf"/>
</dbReference>
<feature type="domain" description="G-patch" evidence="9">
    <location>
        <begin position="323"/>
        <end position="369"/>
    </location>
</feature>
<dbReference type="GO" id="GO:0071011">
    <property type="term" value="C:precatalytic spliceosome"/>
    <property type="evidence" value="ECO:0007669"/>
    <property type="project" value="TreeGrafter"/>
</dbReference>
<feature type="region of interest" description="Disordered" evidence="7">
    <location>
        <begin position="1"/>
        <end position="32"/>
    </location>
</feature>
<feature type="domain" description="RRM" evidence="8">
    <location>
        <begin position="402"/>
        <end position="486"/>
    </location>
</feature>
<dbReference type="OMA" id="IFCEYES"/>
<dbReference type="VEuPathDB" id="PlasmoDB:PYYM_1318500"/>
<evidence type="ECO:0000256" key="1">
    <source>
        <dbReference type="ARBA" id="ARBA00004123"/>
    </source>
</evidence>
<dbReference type="Pfam" id="PF00076">
    <property type="entry name" value="RRM_1"/>
    <property type="match status" value="1"/>
</dbReference>
<reference evidence="10" key="3">
    <citation type="submission" date="2014-05" db="EMBL/GenBank/DDBJ databases">
        <authorList>
            <person name="Aslett A.Martin."/>
            <person name="De Silva Nishadi"/>
        </authorList>
    </citation>
    <scope>NUCLEOTIDE SEQUENCE</scope>
    <source>
        <strain evidence="10">YM</strain>
    </source>
</reference>
<evidence type="ECO:0000313" key="10">
    <source>
        <dbReference type="EMBL" id="CDU19835.1"/>
    </source>
</evidence>
<dbReference type="InterPro" id="IPR000504">
    <property type="entry name" value="RRM_dom"/>
</dbReference>
<dbReference type="EMBL" id="LM993667">
    <property type="protein sequence ID" value="VTZ80592.1"/>
    <property type="molecule type" value="Genomic_DNA"/>
</dbReference>
<dbReference type="PROSITE" id="PS50174">
    <property type="entry name" value="G_PATCH"/>
    <property type="match status" value="1"/>
</dbReference>
<dbReference type="InterPro" id="IPR012677">
    <property type="entry name" value="Nucleotide-bd_a/b_plait_sf"/>
</dbReference>
<dbReference type="Pfam" id="PF01585">
    <property type="entry name" value="G-patch"/>
    <property type="match status" value="1"/>
</dbReference>
<reference evidence="11" key="2">
    <citation type="submission" date="2014-05" db="EMBL/GenBank/DDBJ databases">
        <authorList>
            <person name="Aslett M.A."/>
            <person name="De Silva N."/>
        </authorList>
    </citation>
    <scope>NUCLEOTIDE SEQUENCE</scope>
    <source>
        <strain evidence="11">17X</strain>
    </source>
</reference>
<dbReference type="AlphaFoldDB" id="A0A077Y9I8"/>
<dbReference type="VEuPathDB" id="PlasmoDB:PY00795"/>
<dbReference type="FunFam" id="3.30.70.330:FF:000382">
    <property type="entry name" value="G-patch domain-containing protein"/>
    <property type="match status" value="1"/>
</dbReference>
<dbReference type="Gene3D" id="3.30.70.330">
    <property type="match status" value="1"/>
</dbReference>
<evidence type="ECO:0000256" key="7">
    <source>
        <dbReference type="SAM" id="MobiDB-lite"/>
    </source>
</evidence>
<name>A0A077Y9I8_PLAYE</name>
<keyword evidence="2" id="KW-0507">mRNA processing</keyword>
<organism evidence="10 13">
    <name type="scientific">Plasmodium yoelii</name>
    <dbReference type="NCBI Taxonomy" id="5861"/>
    <lineage>
        <taxon>Eukaryota</taxon>
        <taxon>Sar</taxon>
        <taxon>Alveolata</taxon>
        <taxon>Apicomplexa</taxon>
        <taxon>Aconoidasida</taxon>
        <taxon>Haemosporida</taxon>
        <taxon>Plasmodiidae</taxon>
        <taxon>Plasmodium</taxon>
        <taxon>Plasmodium (Vinckeia)</taxon>
    </lineage>
</organism>
<keyword evidence="3 6" id="KW-0694">RNA-binding</keyword>
<keyword evidence="4" id="KW-0508">mRNA splicing</keyword>
<evidence type="ECO:0000259" key="8">
    <source>
        <dbReference type="PROSITE" id="PS50102"/>
    </source>
</evidence>
<dbReference type="KEGG" id="pyo:PY17X_1321500"/>
<dbReference type="EMBL" id="LK934641">
    <property type="protein sequence ID" value="CDU19835.1"/>
    <property type="molecule type" value="Genomic_DNA"/>
</dbReference>
<comment type="subcellular location">
    <subcellularLocation>
        <location evidence="1">Nucleus</location>
    </subcellularLocation>
</comment>
<reference evidence="11" key="4">
    <citation type="submission" date="2019-05" db="EMBL/GenBank/DDBJ databases">
        <authorList>
            <consortium name="Pathogen Informatics"/>
        </authorList>
    </citation>
    <scope>NUCLEOTIDE SEQUENCE</scope>
    <source>
        <strain evidence="11">17X</strain>
    </source>
</reference>
<proteinExistence type="predicted"/>
<evidence type="ECO:0000256" key="4">
    <source>
        <dbReference type="ARBA" id="ARBA00023187"/>
    </source>
</evidence>
<dbReference type="OrthoDB" id="77405at2759"/>
<evidence type="ECO:0000256" key="2">
    <source>
        <dbReference type="ARBA" id="ARBA00022664"/>
    </source>
</evidence>
<feature type="region of interest" description="Disordered" evidence="7">
    <location>
        <begin position="67"/>
        <end position="91"/>
    </location>
</feature>
<accession>A0A077Y9I8</accession>
<evidence type="ECO:0000313" key="13">
    <source>
        <dbReference type="Proteomes" id="UP000072904"/>
    </source>
</evidence>
<dbReference type="Proteomes" id="UP000072904">
    <property type="component" value="Chromosome 13"/>
</dbReference>
<dbReference type="VEuPathDB" id="PlasmoDB:PY17X_1321500"/>
<evidence type="ECO:0000256" key="6">
    <source>
        <dbReference type="PROSITE-ProRule" id="PRU00176"/>
    </source>
</evidence>
<dbReference type="GO" id="GO:0003723">
    <property type="term" value="F:RNA binding"/>
    <property type="evidence" value="ECO:0007669"/>
    <property type="project" value="UniProtKB-UniRule"/>
</dbReference>
<evidence type="ECO:0000313" key="11">
    <source>
        <dbReference type="EMBL" id="VTZ80592.1"/>
    </source>
</evidence>
<dbReference type="VEuPathDB" id="PlasmoDB:Py17XNL_001303078"/>
<dbReference type="SMART" id="SM00443">
    <property type="entry name" value="G_patch"/>
    <property type="match status" value="1"/>
</dbReference>
<feature type="compositionally biased region" description="Low complexity" evidence="7">
    <location>
        <begin position="13"/>
        <end position="32"/>
    </location>
</feature>
<dbReference type="RefSeq" id="XP_726954.1">
    <property type="nucleotide sequence ID" value="XM_721861.1"/>
</dbReference>
<reference evidence="12 13" key="1">
    <citation type="journal article" date="2014" name="BMC Biol.">
        <title>A comprehensive evaluation of rodent malaria parasite genomes and gene expression.</title>
        <authorList>
            <person name="Otto T.D."/>
            <person name="Bohme U."/>
            <person name="Jackson A.P."/>
            <person name="Hunt M."/>
            <person name="Franke-Fayard B."/>
            <person name="Hoeijmakers W.A."/>
            <person name="Religa A.A."/>
            <person name="Robertson L."/>
            <person name="Sanders M."/>
            <person name="Ogun S.A."/>
            <person name="Cunningham D."/>
            <person name="Erhart A."/>
            <person name="Billker O."/>
            <person name="Khan S.M."/>
            <person name="Stunnenberg H.G."/>
            <person name="Langhorne J."/>
            <person name="Holder A.A."/>
            <person name="Waters A.P."/>
            <person name="Newbold C.I."/>
            <person name="Pain A."/>
            <person name="Berriman M."/>
            <person name="Janse C.J."/>
        </authorList>
    </citation>
    <scope>NUCLEOTIDE SEQUENCE [LARGE SCALE GENOMIC DNA]</scope>
    <source>
        <strain evidence="11 12">17X</strain>
        <strain evidence="10 13">YM</strain>
    </source>
</reference>
<evidence type="ECO:0000313" key="12">
    <source>
        <dbReference type="Proteomes" id="UP000072874"/>
    </source>
</evidence>
<dbReference type="PROSITE" id="PS50102">
    <property type="entry name" value="RRM"/>
    <property type="match status" value="1"/>
</dbReference>